<keyword evidence="3" id="KW-1185">Reference proteome</keyword>
<evidence type="ECO:0000313" key="3">
    <source>
        <dbReference type="Proteomes" id="UP001148614"/>
    </source>
</evidence>
<sequence length="77" mass="8599">MSYRILGRESDQEKRNAKITYHTTFSNAVGGSQGKIPIDKKPTGTERKVTTDQRRNALLCSIMQALPFQSANENIDA</sequence>
<organism evidence="2 3">
    <name type="scientific">Xylaria arbuscula</name>
    <dbReference type="NCBI Taxonomy" id="114810"/>
    <lineage>
        <taxon>Eukaryota</taxon>
        <taxon>Fungi</taxon>
        <taxon>Dikarya</taxon>
        <taxon>Ascomycota</taxon>
        <taxon>Pezizomycotina</taxon>
        <taxon>Sordariomycetes</taxon>
        <taxon>Xylariomycetidae</taxon>
        <taxon>Xylariales</taxon>
        <taxon>Xylariaceae</taxon>
        <taxon>Xylaria</taxon>
    </lineage>
</organism>
<comment type="caution">
    <text evidence="2">The sequence shown here is derived from an EMBL/GenBank/DDBJ whole genome shotgun (WGS) entry which is preliminary data.</text>
</comment>
<name>A0A9W8NIM4_9PEZI</name>
<dbReference type="EMBL" id="JANPWZ010000340">
    <property type="protein sequence ID" value="KAJ3577590.1"/>
    <property type="molecule type" value="Genomic_DNA"/>
</dbReference>
<evidence type="ECO:0000313" key="2">
    <source>
        <dbReference type="EMBL" id="KAJ3577590.1"/>
    </source>
</evidence>
<proteinExistence type="predicted"/>
<reference evidence="2" key="1">
    <citation type="submission" date="2022-07" db="EMBL/GenBank/DDBJ databases">
        <title>Genome Sequence of Xylaria arbuscula.</title>
        <authorList>
            <person name="Buettner E."/>
        </authorList>
    </citation>
    <scope>NUCLEOTIDE SEQUENCE</scope>
    <source>
        <strain evidence="2">VT107</strain>
    </source>
</reference>
<dbReference type="Proteomes" id="UP001148614">
    <property type="component" value="Unassembled WGS sequence"/>
</dbReference>
<evidence type="ECO:0000256" key="1">
    <source>
        <dbReference type="SAM" id="MobiDB-lite"/>
    </source>
</evidence>
<accession>A0A9W8NIM4</accession>
<feature type="compositionally biased region" description="Basic and acidic residues" evidence="1">
    <location>
        <begin position="37"/>
        <end position="50"/>
    </location>
</feature>
<dbReference type="AlphaFoldDB" id="A0A9W8NIM4"/>
<gene>
    <name evidence="2" type="ORF">NPX13_g2969</name>
</gene>
<feature type="region of interest" description="Disordered" evidence="1">
    <location>
        <begin position="30"/>
        <end position="50"/>
    </location>
</feature>
<protein>
    <submittedName>
        <fullName evidence="2">Uncharacterized protein</fullName>
    </submittedName>
</protein>